<evidence type="ECO:0000313" key="2">
    <source>
        <dbReference type="EMBL" id="VDO54864.1"/>
    </source>
</evidence>
<name>A0A0N4WTN6_HAEPC</name>
<proteinExistence type="predicted"/>
<feature type="compositionally biased region" description="Basic and acidic residues" evidence="1">
    <location>
        <begin position="96"/>
        <end position="114"/>
    </location>
</feature>
<dbReference type="AlphaFoldDB" id="A0A0N4WTN6"/>
<evidence type="ECO:0000313" key="3">
    <source>
        <dbReference type="Proteomes" id="UP000268014"/>
    </source>
</evidence>
<reference evidence="4" key="1">
    <citation type="submission" date="2017-02" db="UniProtKB">
        <authorList>
            <consortium name="WormBaseParasite"/>
        </authorList>
    </citation>
    <scope>IDENTIFICATION</scope>
</reference>
<feature type="region of interest" description="Disordered" evidence="1">
    <location>
        <begin position="1"/>
        <end position="53"/>
    </location>
</feature>
<feature type="region of interest" description="Disordered" evidence="1">
    <location>
        <begin position="73"/>
        <end position="257"/>
    </location>
</feature>
<feature type="compositionally biased region" description="Basic and acidic residues" evidence="1">
    <location>
        <begin position="155"/>
        <end position="173"/>
    </location>
</feature>
<feature type="compositionally biased region" description="Polar residues" evidence="1">
    <location>
        <begin position="241"/>
        <end position="257"/>
    </location>
</feature>
<accession>A0A0N4WTN6</accession>
<evidence type="ECO:0000256" key="1">
    <source>
        <dbReference type="SAM" id="MobiDB-lite"/>
    </source>
</evidence>
<gene>
    <name evidence="2" type="ORF">HPLM_LOCUS14957</name>
</gene>
<keyword evidence="3" id="KW-1185">Reference proteome</keyword>
<feature type="compositionally biased region" description="Basic and acidic residues" evidence="1">
    <location>
        <begin position="1"/>
        <end position="17"/>
    </location>
</feature>
<dbReference type="EMBL" id="UZAF01018777">
    <property type="protein sequence ID" value="VDO54864.1"/>
    <property type="molecule type" value="Genomic_DNA"/>
</dbReference>
<protein>
    <submittedName>
        <fullName evidence="4">BAT2_N domain-containing protein</fullName>
    </submittedName>
</protein>
<organism evidence="4">
    <name type="scientific">Haemonchus placei</name>
    <name type="common">Barber's pole worm</name>
    <dbReference type="NCBI Taxonomy" id="6290"/>
    <lineage>
        <taxon>Eukaryota</taxon>
        <taxon>Metazoa</taxon>
        <taxon>Ecdysozoa</taxon>
        <taxon>Nematoda</taxon>
        <taxon>Chromadorea</taxon>
        <taxon>Rhabditida</taxon>
        <taxon>Rhabditina</taxon>
        <taxon>Rhabditomorpha</taxon>
        <taxon>Strongyloidea</taxon>
        <taxon>Trichostrongylidae</taxon>
        <taxon>Haemonchus</taxon>
    </lineage>
</organism>
<dbReference type="Proteomes" id="UP000268014">
    <property type="component" value="Unassembled WGS sequence"/>
</dbReference>
<feature type="compositionally biased region" description="Polar residues" evidence="1">
    <location>
        <begin position="141"/>
        <end position="154"/>
    </location>
</feature>
<feature type="compositionally biased region" description="Polar residues" evidence="1">
    <location>
        <begin position="115"/>
        <end position="126"/>
    </location>
</feature>
<feature type="compositionally biased region" description="Polar residues" evidence="1">
    <location>
        <begin position="33"/>
        <end position="50"/>
    </location>
</feature>
<dbReference type="WBParaSite" id="HPLM_0001496501-mRNA-1">
    <property type="protein sequence ID" value="HPLM_0001496501-mRNA-1"/>
    <property type="gene ID" value="HPLM_0001496501"/>
</dbReference>
<evidence type="ECO:0000313" key="4">
    <source>
        <dbReference type="WBParaSite" id="HPLM_0001496501-mRNA-1"/>
    </source>
</evidence>
<sequence>MPKTASETKSRQSEVKFRQASKSPGQKALSRGTAVNPTDILSPTSSSGNRLLTGVDKDSWNLAQNASSDTAASSLLATARTQTPSTKTGQLTSELSEEKKSPKVIIDEFLHKPANDQQKQSASSPTHLEATPHSKRKDAVSLQSLWLPGSTQQPQDRDSLKTARARSPLDARARTGPGPPAYQTLSPACTAIKDSTPPTPKVTTAAEIPMSPTPTVNTAIEEPMSSIRGVDTTKEILTAPRKSTNVTGMPQTSSTSK</sequence>
<reference evidence="2 3" key="2">
    <citation type="submission" date="2018-11" db="EMBL/GenBank/DDBJ databases">
        <authorList>
            <consortium name="Pathogen Informatics"/>
        </authorList>
    </citation>
    <scope>NUCLEOTIDE SEQUENCE [LARGE SCALE GENOMIC DNA]</scope>
    <source>
        <strain evidence="2 3">MHpl1</strain>
    </source>
</reference>
<dbReference type="STRING" id="6290.A0A0N4WTN6"/>
<feature type="compositionally biased region" description="Polar residues" evidence="1">
    <location>
        <begin position="80"/>
        <end position="94"/>
    </location>
</feature>